<dbReference type="Proteomes" id="UP000054976">
    <property type="component" value="Unassembled WGS sequence"/>
</dbReference>
<protein>
    <recommendedName>
        <fullName evidence="5">Dickkopf N-terminal cysteine-rich domain-containing protein</fullName>
    </recommendedName>
</protein>
<dbReference type="EMBL" id="BCNO01000001">
    <property type="protein sequence ID" value="GAQ94697.1"/>
    <property type="molecule type" value="Genomic_DNA"/>
</dbReference>
<sequence>MKNLITLILVASLFITSQLFARTPFEEAVDTAIESKRAEQEGRWGDFPGPEQPQEKRDEFLRPIEEKIPIPTPHKEKEDSKSFNKPCFEKIILAANNENSYSEWSMQTNGCYERVCCCDKNGQMWCERCCPDSSGKCIAYKIRCQ</sequence>
<keyword evidence="4" id="KW-1185">Reference proteome</keyword>
<reference evidence="4" key="1">
    <citation type="submission" date="2016-01" db="EMBL/GenBank/DDBJ databases">
        <title>Draft genome sequence of Thermodesulfovibrio aggregans strain TGE-P1.</title>
        <authorList>
            <person name="Sekiguchi Y."/>
            <person name="Ohashi A."/>
            <person name="Matsuura N."/>
            <person name="Tourlousse M.D."/>
        </authorList>
    </citation>
    <scope>NUCLEOTIDE SEQUENCE [LARGE SCALE GENOMIC DNA]</scope>
    <source>
        <strain evidence="4">TGE-P1</strain>
    </source>
</reference>
<evidence type="ECO:0000256" key="2">
    <source>
        <dbReference type="SAM" id="SignalP"/>
    </source>
</evidence>
<dbReference type="RefSeq" id="WP_059176127.1">
    <property type="nucleotide sequence ID" value="NZ_BCNO01000001.1"/>
</dbReference>
<dbReference type="STRING" id="86166.TAGGR_1882"/>
<evidence type="ECO:0008006" key="5">
    <source>
        <dbReference type="Google" id="ProtNLM"/>
    </source>
</evidence>
<evidence type="ECO:0000256" key="1">
    <source>
        <dbReference type="SAM" id="MobiDB-lite"/>
    </source>
</evidence>
<dbReference type="AlphaFoldDB" id="A0A0U9HQJ1"/>
<keyword evidence="2" id="KW-0732">Signal</keyword>
<accession>A0A0U9HQJ1</accession>
<organism evidence="3 4">
    <name type="scientific">Thermodesulfovibrio aggregans</name>
    <dbReference type="NCBI Taxonomy" id="86166"/>
    <lineage>
        <taxon>Bacteria</taxon>
        <taxon>Pseudomonadati</taxon>
        <taxon>Nitrospirota</taxon>
        <taxon>Thermodesulfovibrionia</taxon>
        <taxon>Thermodesulfovibrionales</taxon>
        <taxon>Thermodesulfovibrionaceae</taxon>
        <taxon>Thermodesulfovibrio</taxon>
    </lineage>
</organism>
<evidence type="ECO:0000313" key="3">
    <source>
        <dbReference type="EMBL" id="GAQ94697.1"/>
    </source>
</evidence>
<dbReference type="OrthoDB" id="9916840at2"/>
<comment type="caution">
    <text evidence="3">The sequence shown here is derived from an EMBL/GenBank/DDBJ whole genome shotgun (WGS) entry which is preliminary data.</text>
</comment>
<feature type="signal peptide" evidence="2">
    <location>
        <begin position="1"/>
        <end position="21"/>
    </location>
</feature>
<evidence type="ECO:0000313" key="4">
    <source>
        <dbReference type="Proteomes" id="UP000054976"/>
    </source>
</evidence>
<gene>
    <name evidence="3" type="ORF">TAGGR_1882</name>
</gene>
<proteinExistence type="predicted"/>
<name>A0A0U9HQJ1_9BACT</name>
<feature type="region of interest" description="Disordered" evidence="1">
    <location>
        <begin position="36"/>
        <end position="60"/>
    </location>
</feature>
<feature type="chain" id="PRO_5006865039" description="Dickkopf N-terminal cysteine-rich domain-containing protein" evidence="2">
    <location>
        <begin position="22"/>
        <end position="145"/>
    </location>
</feature>